<comment type="caution">
    <text evidence="2">The sequence shown here is derived from an EMBL/GenBank/DDBJ whole genome shotgun (WGS) entry which is preliminary data.</text>
</comment>
<sequence>MSRQYGTEQRIIYAGPGTTININATPIRRGPTIQNRRQRRKAAAMAKLAAAAAENAVKQTTQAANPHSEAVKPLSKVVDSAAKSPEPITQPAAKEISDEVEKNVG</sequence>
<name>A0A4Z1EKK8_9HELO</name>
<protein>
    <submittedName>
        <fullName evidence="2">Uncharacterized protein</fullName>
    </submittedName>
</protein>
<feature type="compositionally biased region" description="Basic and acidic residues" evidence="1">
    <location>
        <begin position="95"/>
        <end position="105"/>
    </location>
</feature>
<dbReference type="AlphaFoldDB" id="A0A4Z1EKK8"/>
<reference evidence="2 3" key="1">
    <citation type="submission" date="2017-12" db="EMBL/GenBank/DDBJ databases">
        <title>Comparative genomics of Botrytis spp.</title>
        <authorList>
            <person name="Valero-Jimenez C.A."/>
            <person name="Tapia P."/>
            <person name="Veloso J."/>
            <person name="Silva-Moreno E."/>
            <person name="Staats M."/>
            <person name="Valdes J.H."/>
            <person name="Van Kan J.A.L."/>
        </authorList>
    </citation>
    <scope>NUCLEOTIDE SEQUENCE [LARGE SCALE GENOMIC DNA]</scope>
    <source>
        <strain evidence="2 3">Bt9001</strain>
    </source>
</reference>
<organism evidence="2 3">
    <name type="scientific">Botrytis tulipae</name>
    <dbReference type="NCBI Taxonomy" id="87230"/>
    <lineage>
        <taxon>Eukaryota</taxon>
        <taxon>Fungi</taxon>
        <taxon>Dikarya</taxon>
        <taxon>Ascomycota</taxon>
        <taxon>Pezizomycotina</taxon>
        <taxon>Leotiomycetes</taxon>
        <taxon>Helotiales</taxon>
        <taxon>Sclerotiniaceae</taxon>
        <taxon>Botrytis</taxon>
    </lineage>
</organism>
<feature type="region of interest" description="Disordered" evidence="1">
    <location>
        <begin position="57"/>
        <end position="105"/>
    </location>
</feature>
<accession>A0A4Z1EKK8</accession>
<dbReference type="EMBL" id="PQXH01000080">
    <property type="protein sequence ID" value="TGO12935.1"/>
    <property type="molecule type" value="Genomic_DNA"/>
</dbReference>
<evidence type="ECO:0000256" key="1">
    <source>
        <dbReference type="SAM" id="MobiDB-lite"/>
    </source>
</evidence>
<dbReference type="Proteomes" id="UP000297777">
    <property type="component" value="Unassembled WGS sequence"/>
</dbReference>
<gene>
    <name evidence="2" type="ORF">BTUL_0080g00550</name>
</gene>
<keyword evidence="3" id="KW-1185">Reference proteome</keyword>
<proteinExistence type="predicted"/>
<evidence type="ECO:0000313" key="2">
    <source>
        <dbReference type="EMBL" id="TGO12935.1"/>
    </source>
</evidence>
<evidence type="ECO:0000313" key="3">
    <source>
        <dbReference type="Proteomes" id="UP000297777"/>
    </source>
</evidence>
<dbReference type="OrthoDB" id="10333997at2759"/>